<keyword evidence="13" id="KW-1185">Reference proteome</keyword>
<comment type="subcellular location">
    <subcellularLocation>
        <location evidence="1">Cell membrane</location>
        <topology evidence="1">Multi-pass membrane protein</topology>
    </subcellularLocation>
</comment>
<evidence type="ECO:0000256" key="7">
    <source>
        <dbReference type="ARBA" id="ARBA00022989"/>
    </source>
</evidence>
<evidence type="ECO:0000256" key="4">
    <source>
        <dbReference type="ARBA" id="ARBA00022692"/>
    </source>
</evidence>
<dbReference type="Proteomes" id="UP000326354">
    <property type="component" value="Chromosome"/>
</dbReference>
<name>A0A5S9ILE4_UABAM</name>
<dbReference type="EMBL" id="AP019860">
    <property type="protein sequence ID" value="BBM82725.1"/>
    <property type="molecule type" value="Genomic_DNA"/>
</dbReference>
<keyword evidence="4 9" id="KW-0812">Transmembrane</keyword>
<dbReference type="Gene3D" id="3.40.50.300">
    <property type="entry name" value="P-loop containing nucleotide triphosphate hydrolases"/>
    <property type="match status" value="1"/>
</dbReference>
<proteinExistence type="predicted"/>
<dbReference type="GO" id="GO:0015421">
    <property type="term" value="F:ABC-type oligopeptide transporter activity"/>
    <property type="evidence" value="ECO:0007669"/>
    <property type="project" value="TreeGrafter"/>
</dbReference>
<dbReference type="GO" id="GO:0005886">
    <property type="term" value="C:plasma membrane"/>
    <property type="evidence" value="ECO:0007669"/>
    <property type="project" value="UniProtKB-SubCell"/>
</dbReference>
<dbReference type="Pfam" id="PF00664">
    <property type="entry name" value="ABC_membrane"/>
    <property type="match status" value="1"/>
</dbReference>
<keyword evidence="5" id="KW-0547">Nucleotide-binding</keyword>
<evidence type="ECO:0000256" key="2">
    <source>
        <dbReference type="ARBA" id="ARBA00022448"/>
    </source>
</evidence>
<feature type="domain" description="ABC transporter" evidence="10">
    <location>
        <begin position="373"/>
        <end position="606"/>
    </location>
</feature>
<dbReference type="PROSITE" id="PS50893">
    <property type="entry name" value="ABC_TRANSPORTER_2"/>
    <property type="match status" value="1"/>
</dbReference>
<accession>A0A5S9ILE4</accession>
<keyword evidence="2" id="KW-0813">Transport</keyword>
<dbReference type="GO" id="GO:0005524">
    <property type="term" value="F:ATP binding"/>
    <property type="evidence" value="ECO:0007669"/>
    <property type="project" value="UniProtKB-KW"/>
</dbReference>
<organism evidence="12 13">
    <name type="scientific">Uabimicrobium amorphum</name>
    <dbReference type="NCBI Taxonomy" id="2596890"/>
    <lineage>
        <taxon>Bacteria</taxon>
        <taxon>Pseudomonadati</taxon>
        <taxon>Planctomycetota</taxon>
        <taxon>Candidatus Uabimicrobiia</taxon>
        <taxon>Candidatus Uabimicrobiales</taxon>
        <taxon>Candidatus Uabimicrobiaceae</taxon>
        <taxon>Candidatus Uabimicrobium</taxon>
    </lineage>
</organism>
<evidence type="ECO:0000313" key="13">
    <source>
        <dbReference type="Proteomes" id="UP000326354"/>
    </source>
</evidence>
<dbReference type="SUPFAM" id="SSF90123">
    <property type="entry name" value="ABC transporter transmembrane region"/>
    <property type="match status" value="1"/>
</dbReference>
<dbReference type="GO" id="GO:0016887">
    <property type="term" value="F:ATP hydrolysis activity"/>
    <property type="evidence" value="ECO:0007669"/>
    <property type="project" value="InterPro"/>
</dbReference>
<evidence type="ECO:0000259" key="10">
    <source>
        <dbReference type="PROSITE" id="PS50893"/>
    </source>
</evidence>
<evidence type="ECO:0000256" key="6">
    <source>
        <dbReference type="ARBA" id="ARBA00022840"/>
    </source>
</evidence>
<dbReference type="InterPro" id="IPR036640">
    <property type="entry name" value="ABC1_TM_sf"/>
</dbReference>
<protein>
    <submittedName>
        <fullName evidence="12">Lipid A export permease/ATP-binding protein MsbA</fullName>
    </submittedName>
</protein>
<dbReference type="Gene3D" id="1.20.1560.10">
    <property type="entry name" value="ABC transporter type 1, transmembrane domain"/>
    <property type="match status" value="1"/>
</dbReference>
<dbReference type="InterPro" id="IPR011527">
    <property type="entry name" value="ABC1_TM_dom"/>
</dbReference>
<keyword evidence="8 9" id="KW-0472">Membrane</keyword>
<gene>
    <name evidence="12" type="ORF">UABAM_01068</name>
</gene>
<dbReference type="PANTHER" id="PTHR43394:SF1">
    <property type="entry name" value="ATP-BINDING CASSETTE SUB-FAMILY B MEMBER 10, MITOCHONDRIAL"/>
    <property type="match status" value="1"/>
</dbReference>
<keyword evidence="7 9" id="KW-1133">Transmembrane helix</keyword>
<feature type="transmembrane region" description="Helical" evidence="9">
    <location>
        <begin position="93"/>
        <end position="110"/>
    </location>
</feature>
<dbReference type="OrthoDB" id="9762778at2"/>
<dbReference type="RefSeq" id="WP_151966959.1">
    <property type="nucleotide sequence ID" value="NZ_AP019860.1"/>
</dbReference>
<dbReference type="SMART" id="SM00382">
    <property type="entry name" value="AAA"/>
    <property type="match status" value="1"/>
</dbReference>
<feature type="domain" description="ABC transmembrane type-1" evidence="11">
    <location>
        <begin position="27"/>
        <end position="339"/>
    </location>
</feature>
<dbReference type="CDD" id="cd18552">
    <property type="entry name" value="ABC_6TM_MsbA_like"/>
    <property type="match status" value="1"/>
</dbReference>
<dbReference type="InterPro" id="IPR027417">
    <property type="entry name" value="P-loop_NTPase"/>
</dbReference>
<evidence type="ECO:0000256" key="1">
    <source>
        <dbReference type="ARBA" id="ARBA00004651"/>
    </source>
</evidence>
<feature type="transmembrane region" description="Helical" evidence="9">
    <location>
        <begin position="21"/>
        <end position="43"/>
    </location>
</feature>
<sequence>MKSSESMNFNVYIRLIKYVRPYLKIAIFCFVLSILISVVQLGSLALLNPLGDILFEKDGTQTIFNKLVTLGDWGVSVANYLKAHVFSNKFTTLYLVMGCVAILTVLKGILRFTHDYLSAYISDKVVLDIRRDMYNKIINHSVRFFDKIGLEQVSSRFTNDASGVKKGIKSIFGKAMREPLKAVSSLAICLWLQWKVTIFIFVVFPIAYIFIRNLGKRVKKRTKKDLQKNADILETIMESFRGLKLIKAYQMEQQFIDKFEKENEKAFRARLKLATVEAITSPVMETFVTLAAVVLLIFSAELVLSGEMSSGDFLLFYGALGAIFDPVRKLADVYNRISGCIGAGERIFEFIDQPYEVKEKPDAVVLPKLQKEIEFRNVDFCYESHNKVLENISFSVNKGEIIAIVGKNGSGKSTLISLLLRFFDPTSGEILIDGQKITDVTVDSLRSHFSLVTQKAMLFNSSILNNIKCSSDASEEQIAEAGKLTHSHDFVDKLENGYHTLYGKGGIGLSGGQEQRIALARAIVRHADILILDEATANLDVDSEHYIKEALDSYLQSCTAFIIAHRFTTIQKADRILVLDRGKIEAFGSHEEIIDKSPTYKTLYEKQDFS</sequence>
<evidence type="ECO:0000256" key="3">
    <source>
        <dbReference type="ARBA" id="ARBA00022475"/>
    </source>
</evidence>
<dbReference type="InterPro" id="IPR039421">
    <property type="entry name" value="Type_1_exporter"/>
</dbReference>
<evidence type="ECO:0000259" key="11">
    <source>
        <dbReference type="PROSITE" id="PS50929"/>
    </source>
</evidence>
<dbReference type="InterPro" id="IPR003439">
    <property type="entry name" value="ABC_transporter-like_ATP-bd"/>
</dbReference>
<evidence type="ECO:0000256" key="9">
    <source>
        <dbReference type="SAM" id="Phobius"/>
    </source>
</evidence>
<dbReference type="Pfam" id="PF00005">
    <property type="entry name" value="ABC_tran"/>
    <property type="match status" value="1"/>
</dbReference>
<evidence type="ECO:0000256" key="5">
    <source>
        <dbReference type="ARBA" id="ARBA00022741"/>
    </source>
</evidence>
<reference evidence="12 13" key="1">
    <citation type="submission" date="2019-08" db="EMBL/GenBank/DDBJ databases">
        <title>Complete genome sequence of Candidatus Uab amorphum.</title>
        <authorList>
            <person name="Shiratori T."/>
            <person name="Suzuki S."/>
            <person name="Kakizawa Y."/>
            <person name="Ishida K."/>
        </authorList>
    </citation>
    <scope>NUCLEOTIDE SEQUENCE [LARGE SCALE GENOMIC DNA]</scope>
    <source>
        <strain evidence="12 13">SRT547</strain>
    </source>
</reference>
<dbReference type="FunFam" id="3.40.50.300:FF:000221">
    <property type="entry name" value="Multidrug ABC transporter ATP-binding protein"/>
    <property type="match status" value="1"/>
</dbReference>
<dbReference type="SUPFAM" id="SSF52540">
    <property type="entry name" value="P-loop containing nucleoside triphosphate hydrolases"/>
    <property type="match status" value="1"/>
</dbReference>
<dbReference type="AlphaFoldDB" id="A0A5S9ILE4"/>
<keyword evidence="3" id="KW-1003">Cell membrane</keyword>
<dbReference type="PANTHER" id="PTHR43394">
    <property type="entry name" value="ATP-DEPENDENT PERMEASE MDL1, MITOCHONDRIAL"/>
    <property type="match status" value="1"/>
</dbReference>
<evidence type="ECO:0000313" key="12">
    <source>
        <dbReference type="EMBL" id="BBM82725.1"/>
    </source>
</evidence>
<dbReference type="KEGG" id="uam:UABAM_01068"/>
<dbReference type="InterPro" id="IPR003593">
    <property type="entry name" value="AAA+_ATPase"/>
</dbReference>
<dbReference type="PROSITE" id="PS50929">
    <property type="entry name" value="ABC_TM1F"/>
    <property type="match status" value="1"/>
</dbReference>
<evidence type="ECO:0000256" key="8">
    <source>
        <dbReference type="ARBA" id="ARBA00023136"/>
    </source>
</evidence>
<feature type="transmembrane region" description="Helical" evidence="9">
    <location>
        <begin position="191"/>
        <end position="211"/>
    </location>
</feature>
<keyword evidence="6 12" id="KW-0067">ATP-binding</keyword>